<evidence type="ECO:0000313" key="2">
    <source>
        <dbReference type="EMBL" id="KAE8733550.1"/>
    </source>
</evidence>
<comment type="caution">
    <text evidence="2">The sequence shown here is derived from an EMBL/GenBank/DDBJ whole genome shotgun (WGS) entry which is preliminary data.</text>
</comment>
<gene>
    <name evidence="2" type="ORF">F3Y22_tig00001120pilonHSYRG00174</name>
</gene>
<dbReference type="Proteomes" id="UP000436088">
    <property type="component" value="Unassembled WGS sequence"/>
</dbReference>
<organism evidence="2 3">
    <name type="scientific">Hibiscus syriacus</name>
    <name type="common">Rose of Sharon</name>
    <dbReference type="NCBI Taxonomy" id="106335"/>
    <lineage>
        <taxon>Eukaryota</taxon>
        <taxon>Viridiplantae</taxon>
        <taxon>Streptophyta</taxon>
        <taxon>Embryophyta</taxon>
        <taxon>Tracheophyta</taxon>
        <taxon>Spermatophyta</taxon>
        <taxon>Magnoliopsida</taxon>
        <taxon>eudicotyledons</taxon>
        <taxon>Gunneridae</taxon>
        <taxon>Pentapetalae</taxon>
        <taxon>rosids</taxon>
        <taxon>malvids</taxon>
        <taxon>Malvales</taxon>
        <taxon>Malvaceae</taxon>
        <taxon>Malvoideae</taxon>
        <taxon>Hibiscus</taxon>
    </lineage>
</organism>
<dbReference type="GO" id="GO:0005524">
    <property type="term" value="F:ATP binding"/>
    <property type="evidence" value="ECO:0007669"/>
    <property type="project" value="InterPro"/>
</dbReference>
<evidence type="ECO:0000313" key="3">
    <source>
        <dbReference type="Proteomes" id="UP000436088"/>
    </source>
</evidence>
<feature type="domain" description="Protein kinase" evidence="1">
    <location>
        <begin position="137"/>
        <end position="412"/>
    </location>
</feature>
<dbReference type="PANTHER" id="PTHR48010:SF33">
    <property type="entry name" value="PROTEIN KINASE DOMAIN-CONTAINING PROTEIN"/>
    <property type="match status" value="1"/>
</dbReference>
<dbReference type="InterPro" id="IPR011009">
    <property type="entry name" value="Kinase-like_dom_sf"/>
</dbReference>
<dbReference type="InterPro" id="IPR001245">
    <property type="entry name" value="Ser-Thr/Tyr_kinase_cat_dom"/>
</dbReference>
<dbReference type="InterPro" id="IPR032675">
    <property type="entry name" value="LRR_dom_sf"/>
</dbReference>
<dbReference type="InterPro" id="IPR050994">
    <property type="entry name" value="At_inactive_RLKs"/>
</dbReference>
<protein>
    <submittedName>
        <fullName evidence="2">RNA-binding family protein isoform 1</fullName>
    </submittedName>
</protein>
<dbReference type="SUPFAM" id="SSF56112">
    <property type="entry name" value="Protein kinase-like (PK-like)"/>
    <property type="match status" value="1"/>
</dbReference>
<dbReference type="PANTHER" id="PTHR48010">
    <property type="entry name" value="OS05G0588300 PROTEIN"/>
    <property type="match status" value="1"/>
</dbReference>
<dbReference type="EMBL" id="VEPZ02000094">
    <property type="protein sequence ID" value="KAE8733550.1"/>
    <property type="molecule type" value="Genomic_DNA"/>
</dbReference>
<dbReference type="Gene3D" id="1.10.510.10">
    <property type="entry name" value="Transferase(Phosphotransferase) domain 1"/>
    <property type="match status" value="1"/>
</dbReference>
<reference evidence="2" key="1">
    <citation type="submission" date="2019-09" db="EMBL/GenBank/DDBJ databases">
        <title>Draft genome information of white flower Hibiscus syriacus.</title>
        <authorList>
            <person name="Kim Y.-M."/>
        </authorList>
    </citation>
    <scope>NUCLEOTIDE SEQUENCE [LARGE SCALE GENOMIC DNA]</scope>
    <source>
        <strain evidence="2">YM2019G1</strain>
    </source>
</reference>
<sequence length="435" mass="49530">MGGELQESKSFYSFIRDPQNNLGIQWNELSHNPCLLKLNGVMCNRPQASSIVEMRLENINLSGVMDADSLCKLRKVEVVSLSRNLIHGTIPSTILYCTRLSYLNLCSNSLSGRVPQILSKLKYLMSLDISNNPSMILGSTIRKGSGRSYDYFEKPRANKIAKEKETLKVLKESPLKLPPIDAEQEVKQEDNRQQDLVFFVEDRESFKLDDLLEASADLRSQSICSSLYKVILKNNVTYDVKRLKKLQVSLEDFSQTMRRIGNLKHRNILPLIGYSCTNEEKLIFYKYQSSGSLLNLLQDHKRNCFFANGYAAPEKSLSEKGDVFSFGVILLELLTGKMVEKTEVDLPKWVKSMVREEWTGEVFDKEVPKTALKWAFPLLNTALKCVSHSPQDRPTAFEKLETLQDQIARALFVDFAGRNIHVKFNKPSTSHNDAE</sequence>
<name>A0A6A3CW98_HIBSY</name>
<dbReference type="PROSITE" id="PS50011">
    <property type="entry name" value="PROTEIN_KINASE_DOM"/>
    <property type="match status" value="1"/>
</dbReference>
<accession>A0A6A3CW98</accession>
<proteinExistence type="predicted"/>
<dbReference type="SUPFAM" id="SSF52047">
    <property type="entry name" value="RNI-like"/>
    <property type="match status" value="1"/>
</dbReference>
<dbReference type="Gene3D" id="3.30.200.20">
    <property type="entry name" value="Phosphorylase Kinase, domain 1"/>
    <property type="match status" value="1"/>
</dbReference>
<dbReference type="Pfam" id="PF07714">
    <property type="entry name" value="PK_Tyr_Ser-Thr"/>
    <property type="match status" value="1"/>
</dbReference>
<dbReference type="GO" id="GO:0004672">
    <property type="term" value="F:protein kinase activity"/>
    <property type="evidence" value="ECO:0007669"/>
    <property type="project" value="InterPro"/>
</dbReference>
<keyword evidence="3" id="KW-1185">Reference proteome</keyword>
<dbReference type="Gene3D" id="3.80.10.10">
    <property type="entry name" value="Ribonuclease Inhibitor"/>
    <property type="match status" value="1"/>
</dbReference>
<dbReference type="AlphaFoldDB" id="A0A6A3CW98"/>
<evidence type="ECO:0000259" key="1">
    <source>
        <dbReference type="PROSITE" id="PS50011"/>
    </source>
</evidence>
<dbReference type="InterPro" id="IPR000719">
    <property type="entry name" value="Prot_kinase_dom"/>
</dbReference>